<dbReference type="PROSITE" id="PS51675">
    <property type="entry name" value="SAM_MT_TRM10"/>
    <property type="match status" value="1"/>
</dbReference>
<dbReference type="InterPro" id="IPR028564">
    <property type="entry name" value="MT_TRM10-typ"/>
</dbReference>
<name>A0A2H0YLL2_9BACT</name>
<dbReference type="EMBL" id="PEYD01000050">
    <property type="protein sequence ID" value="PIS39306.1"/>
    <property type="molecule type" value="Genomic_DNA"/>
</dbReference>
<accession>A0A2H0YLL2</accession>
<feature type="domain" description="SAM-dependent MTase TRM10-type" evidence="1">
    <location>
        <begin position="1"/>
        <end position="83"/>
    </location>
</feature>
<reference evidence="3" key="1">
    <citation type="submission" date="2017-09" db="EMBL/GenBank/DDBJ databases">
        <title>Depth-based differentiation of microbial function through sediment-hosted aquifers and enrichment of novel symbionts in the deep terrestrial subsurface.</title>
        <authorList>
            <person name="Probst A.J."/>
            <person name="Ladd B."/>
            <person name="Jarett J.K."/>
            <person name="Geller-Mcgrath D.E."/>
            <person name="Sieber C.M.K."/>
            <person name="Emerson J.B."/>
            <person name="Anantharaman K."/>
            <person name="Thomas B.C."/>
            <person name="Malmstrom R."/>
            <person name="Stieglmeier M."/>
            <person name="Klingl A."/>
            <person name="Woyke T."/>
            <person name="Ryan C.M."/>
            <person name="Banfield J.F."/>
        </authorList>
    </citation>
    <scope>NUCLEOTIDE SEQUENCE [LARGE SCALE GENOMIC DNA]</scope>
</reference>
<gene>
    <name evidence="2" type="ORF">COT33_02660</name>
</gene>
<dbReference type="AlphaFoldDB" id="A0A2H0YLL2"/>
<dbReference type="Proteomes" id="UP000230088">
    <property type="component" value="Unassembled WGS sequence"/>
</dbReference>
<sequence>MKKPHFETQFAEIEKTLESSRAEINDFLKQETLDERDRVRLTRVLQLMERYQPEREVEREKVSRWKSYLESAYRFLPSRRKSQKSIENISARSYLLAEKTITSLRDLRHIDFKLEQESGFSEEEVLNQERPSEIKARETLDTSLTLEYEKKNWGVERICLDGIQNHLPSDSKGEHVWARCLVGGKWVPLAEARQKKDEIEAVRFADDGVGFDVKNLSLLYSTKAGEKESRGQFGEGMKMMAAAALRENLQPEMESQDWRAKPTPKEVKIYDTRNKKDQTVQQLSFQVEHLDGKPMVGSRTTFWNPSEPFMDELMQIEKKVLALRENYRPAFMGSTGEIVDRESGNLFVKGIYVSGKKTLFSYNFEDVETNRDRNSIVSEGLERRIAQIVREISDKRLVKTMLQKSILQPDAVESSYYNLEAEHPSVWIEGFYEAFGKDAVLDTGFKIPDTFKDKPLNKVKVPSGMSNLLLRAGVKTDREATPDFWEETIPTSLTLEYGKDIWNEERILLDAVQNHLPHDSGGSNIGLRFKTKDGKWHSFSELPDTQDEQIEAIKIYDDGHGYDPRLLGFFYSTKGEGESTGKFGEGLKMLCVASLRKGVDMTLRSQNWSSKPRALRQEVDGKQIDQLVFDVTHAVKKQEMDDDKGIYQSSSTTFSNPTSELLQEFRQINKKVLAIEKTKPVERTSNGDVLSLEGGMVYVRELLIPGDHNLLFTYHLPRLEIKNRDRSFVDQQELTPAIARVWSETESPEVIKSFLFKANLEAQKGGGKDKVEFAMDFTPKNTENWKKIFEEVFGKNTAIRDMRSENYDAMQQNMHVGLELVSFPTAVFRILQRLGLPTYESRLLEMTDVEHIPDKELTAEEKALMEVLTAIDEYLPNNRPSEIKVYKRKSVDQKVAAGFADGVNIHLLRETLADFTRAADVYVHEKAHHNTGGALDANADFRNYLTFALGRLALDQLKKIRPDLIKAES</sequence>
<evidence type="ECO:0000313" key="2">
    <source>
        <dbReference type="EMBL" id="PIS39306.1"/>
    </source>
</evidence>
<evidence type="ECO:0000259" key="1">
    <source>
        <dbReference type="PROSITE" id="PS51675"/>
    </source>
</evidence>
<comment type="caution">
    <text evidence="2">The sequence shown here is derived from an EMBL/GenBank/DDBJ whole genome shotgun (WGS) entry which is preliminary data.</text>
</comment>
<evidence type="ECO:0000313" key="3">
    <source>
        <dbReference type="Proteomes" id="UP000230088"/>
    </source>
</evidence>
<protein>
    <recommendedName>
        <fullName evidence="1">SAM-dependent MTase TRM10-type domain-containing protein</fullName>
    </recommendedName>
</protein>
<organism evidence="2 3">
    <name type="scientific">Candidatus Nealsonbacteria bacterium CG08_land_8_20_14_0_20_38_20</name>
    <dbReference type="NCBI Taxonomy" id="1974705"/>
    <lineage>
        <taxon>Bacteria</taxon>
        <taxon>Candidatus Nealsoniibacteriota</taxon>
    </lineage>
</organism>
<proteinExistence type="predicted"/>